<keyword evidence="2" id="KW-1185">Reference proteome</keyword>
<accession>H2CI10</accession>
<gene>
    <name evidence="1" type="ORF">Lepil_3374</name>
</gene>
<dbReference type="Proteomes" id="UP000005737">
    <property type="component" value="Unassembled WGS sequence"/>
</dbReference>
<evidence type="ECO:0000313" key="1">
    <source>
        <dbReference type="EMBL" id="EHQ08033.1"/>
    </source>
</evidence>
<dbReference type="STRING" id="183.GCA_002009735_03346"/>
<proteinExistence type="predicted"/>
<name>H2CI10_9LEPT</name>
<dbReference type="AlphaFoldDB" id="H2CI10"/>
<sequence length="54" mass="6510">MDSINRMGCSGEDYFEDRNGDGRYEIMIEYRNGRQIRYLDRNLDNFYDAHEVVP</sequence>
<protein>
    <submittedName>
        <fullName evidence="1">Uncharacterized protein</fullName>
    </submittedName>
</protein>
<evidence type="ECO:0000313" key="2">
    <source>
        <dbReference type="Proteomes" id="UP000005737"/>
    </source>
</evidence>
<reference evidence="1 2" key="1">
    <citation type="submission" date="2011-10" db="EMBL/GenBank/DDBJ databases">
        <title>The Improved High-Quality Draft genome of Leptonema illini DSM 21528.</title>
        <authorList>
            <consortium name="US DOE Joint Genome Institute (JGI-PGF)"/>
            <person name="Lucas S."/>
            <person name="Copeland A."/>
            <person name="Lapidus A."/>
            <person name="Glavina del Rio T."/>
            <person name="Dalin E."/>
            <person name="Tice H."/>
            <person name="Bruce D."/>
            <person name="Goodwin L."/>
            <person name="Pitluck S."/>
            <person name="Peters L."/>
            <person name="Mikhailova N."/>
            <person name="Held B."/>
            <person name="Kyrpides N."/>
            <person name="Mavromatis K."/>
            <person name="Ivanova N."/>
            <person name="Markowitz V."/>
            <person name="Cheng J.-F."/>
            <person name="Hugenholtz P."/>
            <person name="Woyke T."/>
            <person name="Wu D."/>
            <person name="Gronow S."/>
            <person name="Wellnitz S."/>
            <person name="Brambilla E.-M."/>
            <person name="Klenk H.-P."/>
            <person name="Eisen J.A."/>
        </authorList>
    </citation>
    <scope>NUCLEOTIDE SEQUENCE [LARGE SCALE GENOMIC DNA]</scope>
    <source>
        <strain evidence="1 2">DSM 21528</strain>
    </source>
</reference>
<dbReference type="EMBL" id="JH597773">
    <property type="protein sequence ID" value="EHQ08033.1"/>
    <property type="molecule type" value="Genomic_DNA"/>
</dbReference>
<dbReference type="HOGENOM" id="CLU_3044919_0_0_12"/>
<dbReference type="RefSeq" id="WP_002774367.1">
    <property type="nucleotide sequence ID" value="NZ_JH597773.1"/>
</dbReference>
<organism evidence="1 2">
    <name type="scientific">Leptonema illini DSM 21528</name>
    <dbReference type="NCBI Taxonomy" id="929563"/>
    <lineage>
        <taxon>Bacteria</taxon>
        <taxon>Pseudomonadati</taxon>
        <taxon>Spirochaetota</taxon>
        <taxon>Spirochaetia</taxon>
        <taxon>Leptospirales</taxon>
        <taxon>Leptospiraceae</taxon>
        <taxon>Leptonema</taxon>
    </lineage>
</organism>